<comment type="caution">
    <text evidence="10">The sequence shown here is derived from an EMBL/GenBank/DDBJ whole genome shotgun (WGS) entry which is preliminary data.</text>
</comment>
<dbReference type="SUPFAM" id="SSF52402">
    <property type="entry name" value="Adenine nucleotide alpha hydrolases-like"/>
    <property type="match status" value="1"/>
</dbReference>
<dbReference type="InterPro" id="IPR014729">
    <property type="entry name" value="Rossmann-like_a/b/a_fold"/>
</dbReference>
<evidence type="ECO:0000259" key="9">
    <source>
        <dbReference type="PROSITE" id="PS51278"/>
    </source>
</evidence>
<dbReference type="Gene3D" id="3.60.20.10">
    <property type="entry name" value="Glutamine Phosphoribosylpyrophosphate, subunit 1, domain 1"/>
    <property type="match status" value="1"/>
</dbReference>
<dbReference type="Gene3D" id="3.40.50.620">
    <property type="entry name" value="HUPs"/>
    <property type="match status" value="1"/>
</dbReference>
<organism evidence="10 11">
    <name type="scientific">Clostridium innocuum</name>
    <dbReference type="NCBI Taxonomy" id="1522"/>
    <lineage>
        <taxon>Bacteria</taxon>
        <taxon>Bacillati</taxon>
        <taxon>Bacillota</taxon>
        <taxon>Clostridia</taxon>
        <taxon>Eubacteriales</taxon>
        <taxon>Clostridiaceae</taxon>
        <taxon>Clostridium</taxon>
    </lineage>
</organism>
<evidence type="ECO:0000256" key="2">
    <source>
        <dbReference type="ARBA" id="ARBA00005752"/>
    </source>
</evidence>
<dbReference type="InterPro" id="IPR001962">
    <property type="entry name" value="Asn_synthase"/>
</dbReference>
<keyword evidence="5" id="KW-0067">ATP-binding</keyword>
<dbReference type="PIRSF" id="PIRSF001589">
    <property type="entry name" value="Asn_synthetase_glu-h"/>
    <property type="match status" value="1"/>
</dbReference>
<dbReference type="GO" id="GO:0005829">
    <property type="term" value="C:cytosol"/>
    <property type="evidence" value="ECO:0007669"/>
    <property type="project" value="TreeGrafter"/>
</dbReference>
<dbReference type="RefSeq" id="WP_044905080.1">
    <property type="nucleotide sequence ID" value="NZ_JQIF01000039.1"/>
</dbReference>
<dbReference type="InterPro" id="IPR029055">
    <property type="entry name" value="Ntn_hydrolases_N"/>
</dbReference>
<keyword evidence="6" id="KW-0061">Asparagine biosynthesis</keyword>
<feature type="site" description="Important for beta-aspartyl-AMP intermediate formation" evidence="8">
    <location>
        <position position="338"/>
    </location>
</feature>
<evidence type="ECO:0000256" key="5">
    <source>
        <dbReference type="ARBA" id="ARBA00022840"/>
    </source>
</evidence>
<dbReference type="InterPro" id="IPR006426">
    <property type="entry name" value="Asn_synth_AEB"/>
</dbReference>
<evidence type="ECO:0000256" key="3">
    <source>
        <dbReference type="ARBA" id="ARBA00012737"/>
    </source>
</evidence>
<accession>A0A099I7J8</accession>
<dbReference type="Pfam" id="PF13537">
    <property type="entry name" value="GATase_7"/>
    <property type="match status" value="1"/>
</dbReference>
<dbReference type="GO" id="GO:0004066">
    <property type="term" value="F:asparagine synthase (glutamine-hydrolyzing) activity"/>
    <property type="evidence" value="ECO:0007669"/>
    <property type="project" value="UniProtKB-EC"/>
</dbReference>
<evidence type="ECO:0000313" key="10">
    <source>
        <dbReference type="EMBL" id="KGJ53536.1"/>
    </source>
</evidence>
<dbReference type="InterPro" id="IPR017932">
    <property type="entry name" value="GATase_2_dom"/>
</dbReference>
<evidence type="ECO:0000313" key="11">
    <source>
        <dbReference type="Proteomes" id="UP000030008"/>
    </source>
</evidence>
<protein>
    <recommendedName>
        <fullName evidence="3">asparagine synthase (glutamine-hydrolyzing)</fullName>
        <ecNumber evidence="3">6.3.5.4</ecNumber>
    </recommendedName>
</protein>
<comment type="pathway">
    <text evidence="1">Amino-acid biosynthesis; L-asparagine biosynthesis; L-asparagine from L-aspartate (L-Gln route): step 1/1.</text>
</comment>
<keyword evidence="4" id="KW-0547">Nucleotide-binding</keyword>
<sequence>MKQFLAVAALNEAVKKHCDTRRDVKIYTEGFKAVQHEAMEFSIMCDGELYQLEKLHEELRQAGFPNPSSMEEAVLYAYLLWGEKAMEHMEGAYSFIIRKGDSLFCAKDPLGLRPIYYLIKDNCIWISCRIQPLLDASDTPAVLNHEGLLELFAFGPSISENQTLYKDVHALPMGSLLRISAGKLEIKTYYKLSAHPHTDTLQETITKVHDLMSASIHAQASGAQASFLSGGLDSSLITSVAAKKNPQWRTYSLDYEGNKENFKGNMYQVSLDASFIQDMCEFCQCEHTPLMLSQQELCDLLEDAMLAREAPGMADVDSSLLWLCRKVAEKEQIILSGECSDEIFGGYPWFYRDELKDLDTFPWLRSTKERISLLHPDLQSLPYEDYIAKRYAESIQDIEYLDTDSEEDRRARIHTVLCLHWFMQTLVTRQVCMGDAAHLNIRAPFANVKLLEYVYNIPWEMKFLKQEEKGILRKAFEHELPESVAHRKKNPFPKTHNPRYAELVSKRLQERYEDPTSPLHELFDDVKLKELIDTKGESFQLPWYGQLMSGPQLLAYLYQIDRWIVTKHISIEK</sequence>
<dbReference type="SUPFAM" id="SSF56235">
    <property type="entry name" value="N-terminal nucleophile aminohydrolases (Ntn hydrolases)"/>
    <property type="match status" value="1"/>
</dbReference>
<evidence type="ECO:0000256" key="1">
    <source>
        <dbReference type="ARBA" id="ARBA00005187"/>
    </source>
</evidence>
<evidence type="ECO:0000256" key="4">
    <source>
        <dbReference type="ARBA" id="ARBA00022741"/>
    </source>
</evidence>
<dbReference type="Pfam" id="PF00733">
    <property type="entry name" value="Asn_synthase"/>
    <property type="match status" value="1"/>
</dbReference>
<proteinExistence type="inferred from homology"/>
<dbReference type="PROSITE" id="PS51278">
    <property type="entry name" value="GATASE_TYPE_2"/>
    <property type="match status" value="1"/>
</dbReference>
<comment type="similarity">
    <text evidence="2">Belongs to the asparagine synthetase family.</text>
</comment>
<dbReference type="InterPro" id="IPR051786">
    <property type="entry name" value="ASN_synthetase/amidase"/>
</dbReference>
<keyword evidence="6" id="KW-0028">Amino-acid biosynthesis</keyword>
<dbReference type="CDD" id="cd01991">
    <property type="entry name" value="Asn_synthase_B_C"/>
    <property type="match status" value="1"/>
</dbReference>
<dbReference type="EC" id="6.3.5.4" evidence="3"/>
<comment type="catalytic activity">
    <reaction evidence="7">
        <text>L-aspartate + L-glutamine + ATP + H2O = L-asparagine + L-glutamate + AMP + diphosphate + H(+)</text>
        <dbReference type="Rhea" id="RHEA:12228"/>
        <dbReference type="ChEBI" id="CHEBI:15377"/>
        <dbReference type="ChEBI" id="CHEBI:15378"/>
        <dbReference type="ChEBI" id="CHEBI:29985"/>
        <dbReference type="ChEBI" id="CHEBI:29991"/>
        <dbReference type="ChEBI" id="CHEBI:30616"/>
        <dbReference type="ChEBI" id="CHEBI:33019"/>
        <dbReference type="ChEBI" id="CHEBI:58048"/>
        <dbReference type="ChEBI" id="CHEBI:58359"/>
        <dbReference type="ChEBI" id="CHEBI:456215"/>
        <dbReference type="EC" id="6.3.5.4"/>
    </reaction>
</comment>
<dbReference type="PANTHER" id="PTHR43284:SF1">
    <property type="entry name" value="ASPARAGINE SYNTHETASE"/>
    <property type="match status" value="1"/>
</dbReference>
<reference evidence="10 11" key="1">
    <citation type="submission" date="2014-08" db="EMBL/GenBank/DDBJ databases">
        <title>Clostridium innocuum, an unnegligible vancomycin-resistant pathogen causing extra-intestinal infections.</title>
        <authorList>
            <person name="Feng Y."/>
            <person name="Chiu C.-H."/>
        </authorList>
    </citation>
    <scope>NUCLEOTIDE SEQUENCE [LARGE SCALE GENOMIC DNA]</scope>
    <source>
        <strain evidence="10 11">AN88</strain>
    </source>
</reference>
<dbReference type="EMBL" id="JQIF01000039">
    <property type="protein sequence ID" value="KGJ53536.1"/>
    <property type="molecule type" value="Genomic_DNA"/>
</dbReference>
<dbReference type="AlphaFoldDB" id="A0A099I7J8"/>
<dbReference type="GO" id="GO:0006529">
    <property type="term" value="P:asparagine biosynthetic process"/>
    <property type="evidence" value="ECO:0007669"/>
    <property type="project" value="UniProtKB-KW"/>
</dbReference>
<dbReference type="GO" id="GO:0005524">
    <property type="term" value="F:ATP binding"/>
    <property type="evidence" value="ECO:0007669"/>
    <property type="project" value="UniProtKB-KW"/>
</dbReference>
<feature type="domain" description="Glutamine amidotransferase type-2" evidence="9">
    <location>
        <begin position="1"/>
        <end position="182"/>
    </location>
</feature>
<name>A0A099I7J8_CLOIN</name>
<dbReference type="PANTHER" id="PTHR43284">
    <property type="entry name" value="ASPARAGINE SYNTHETASE (GLUTAMINE-HYDROLYZING)"/>
    <property type="match status" value="1"/>
</dbReference>
<evidence type="ECO:0000256" key="6">
    <source>
        <dbReference type="ARBA" id="ARBA00022888"/>
    </source>
</evidence>
<gene>
    <name evidence="10" type="ORF">CIAN88_08970</name>
</gene>
<evidence type="ECO:0000256" key="8">
    <source>
        <dbReference type="PIRSR" id="PIRSR001589-3"/>
    </source>
</evidence>
<dbReference type="Proteomes" id="UP000030008">
    <property type="component" value="Unassembled WGS sequence"/>
</dbReference>
<evidence type="ECO:0000256" key="7">
    <source>
        <dbReference type="ARBA" id="ARBA00048741"/>
    </source>
</evidence>